<dbReference type="CDD" id="cd00093">
    <property type="entry name" value="HTH_XRE"/>
    <property type="match status" value="1"/>
</dbReference>
<dbReference type="InterPro" id="IPR010982">
    <property type="entry name" value="Lambda_DNA-bd_dom_sf"/>
</dbReference>
<name>A0A418SQJ3_9RHOB</name>
<feature type="domain" description="HTH cro/C1-type" evidence="1">
    <location>
        <begin position="10"/>
        <end position="64"/>
    </location>
</feature>
<dbReference type="GO" id="GO:0003677">
    <property type="term" value="F:DNA binding"/>
    <property type="evidence" value="ECO:0007669"/>
    <property type="project" value="InterPro"/>
</dbReference>
<dbReference type="EMBL" id="QZCG01000012">
    <property type="protein sequence ID" value="RJE83236.1"/>
    <property type="molecule type" value="Genomic_DNA"/>
</dbReference>
<evidence type="ECO:0000313" key="3">
    <source>
        <dbReference type="Proteomes" id="UP000284202"/>
    </source>
</evidence>
<dbReference type="SUPFAM" id="SSF47413">
    <property type="entry name" value="lambda repressor-like DNA-binding domains"/>
    <property type="match status" value="1"/>
</dbReference>
<dbReference type="AlphaFoldDB" id="A0A418SQJ3"/>
<comment type="caution">
    <text evidence="2">The sequence shown here is derived from an EMBL/GenBank/DDBJ whole genome shotgun (WGS) entry which is preliminary data.</text>
</comment>
<protein>
    <submittedName>
        <fullName evidence="2">XRE family transcriptional regulator</fullName>
    </submittedName>
</protein>
<dbReference type="SMART" id="SM00530">
    <property type="entry name" value="HTH_XRE"/>
    <property type="match status" value="1"/>
</dbReference>
<dbReference type="PROSITE" id="PS50943">
    <property type="entry name" value="HTH_CROC1"/>
    <property type="match status" value="1"/>
</dbReference>
<gene>
    <name evidence="2" type="ORF">D3P04_16710</name>
</gene>
<dbReference type="Gene3D" id="1.10.260.40">
    <property type="entry name" value="lambda repressor-like DNA-binding domains"/>
    <property type="match status" value="1"/>
</dbReference>
<organism evidence="2 3">
    <name type="scientific">Paracoccus onubensis</name>
    <dbReference type="NCBI Taxonomy" id="1675788"/>
    <lineage>
        <taxon>Bacteria</taxon>
        <taxon>Pseudomonadati</taxon>
        <taxon>Pseudomonadota</taxon>
        <taxon>Alphaproteobacteria</taxon>
        <taxon>Rhodobacterales</taxon>
        <taxon>Paracoccaceae</taxon>
        <taxon>Paracoccus</taxon>
    </lineage>
</organism>
<sequence length="83" mass="8781">MGKDIFPEQIRAARGLLGWTQEDLANASGLTVRTLARIESAQTTPRQTTLEALSAALEAAGVEFIPENGGGPGVRLAHKLSRP</sequence>
<reference evidence="3" key="1">
    <citation type="submission" date="2018-09" db="EMBL/GenBank/DDBJ databases">
        <title>Acidovorax cavernicola nov. sp. isolated from Gruta de las Maravillas (Aracena, Spain).</title>
        <authorList>
            <person name="Jurado V."/>
            <person name="Gutierrez-Patricio S."/>
            <person name="Gonzalez-Pimentel J.L."/>
            <person name="Miller A.Z."/>
            <person name="Laiz L."/>
            <person name="Saiz-Jimenez C."/>
        </authorList>
    </citation>
    <scope>NUCLEOTIDE SEQUENCE [LARGE SCALE GENOMIC DNA]</scope>
    <source>
        <strain evidence="3">1011MAR3C25</strain>
    </source>
</reference>
<evidence type="ECO:0000313" key="2">
    <source>
        <dbReference type="EMBL" id="RJE83236.1"/>
    </source>
</evidence>
<dbReference type="InterPro" id="IPR001387">
    <property type="entry name" value="Cro/C1-type_HTH"/>
</dbReference>
<proteinExistence type="predicted"/>
<keyword evidence="3" id="KW-1185">Reference proteome</keyword>
<dbReference type="Proteomes" id="UP000284202">
    <property type="component" value="Unassembled WGS sequence"/>
</dbReference>
<dbReference type="Pfam" id="PF01381">
    <property type="entry name" value="HTH_3"/>
    <property type="match status" value="1"/>
</dbReference>
<accession>A0A418SQJ3</accession>
<dbReference type="OrthoDB" id="7206663at2"/>
<evidence type="ECO:0000259" key="1">
    <source>
        <dbReference type="PROSITE" id="PS50943"/>
    </source>
</evidence>